<organism evidence="11 12">
    <name type="scientific">Aspergillus nanangensis</name>
    <dbReference type="NCBI Taxonomy" id="2582783"/>
    <lineage>
        <taxon>Eukaryota</taxon>
        <taxon>Fungi</taxon>
        <taxon>Dikarya</taxon>
        <taxon>Ascomycota</taxon>
        <taxon>Pezizomycotina</taxon>
        <taxon>Eurotiomycetes</taxon>
        <taxon>Eurotiomycetidae</taxon>
        <taxon>Eurotiales</taxon>
        <taxon>Aspergillaceae</taxon>
        <taxon>Aspergillus</taxon>
        <taxon>Aspergillus subgen. Circumdati</taxon>
    </lineage>
</organism>
<feature type="domain" description="RING-type" evidence="10">
    <location>
        <begin position="110"/>
        <end position="347"/>
    </location>
</feature>
<keyword evidence="1" id="KW-0808">Transferase</keyword>
<evidence type="ECO:0000256" key="8">
    <source>
        <dbReference type="SAM" id="MobiDB-lite"/>
    </source>
</evidence>
<dbReference type="GO" id="GO:0008270">
    <property type="term" value="F:zinc ion binding"/>
    <property type="evidence" value="ECO:0007669"/>
    <property type="project" value="UniProtKB-KW"/>
</dbReference>
<dbReference type="AlphaFoldDB" id="A0AAD4CH63"/>
<evidence type="ECO:0000256" key="7">
    <source>
        <dbReference type="PROSITE-ProRule" id="PRU00175"/>
    </source>
</evidence>
<evidence type="ECO:0000256" key="1">
    <source>
        <dbReference type="ARBA" id="ARBA00022679"/>
    </source>
</evidence>
<evidence type="ECO:0000259" key="9">
    <source>
        <dbReference type="PROSITE" id="PS50089"/>
    </source>
</evidence>
<evidence type="ECO:0000259" key="10">
    <source>
        <dbReference type="PROSITE" id="PS51873"/>
    </source>
</evidence>
<evidence type="ECO:0008006" key="13">
    <source>
        <dbReference type="Google" id="ProtNLM"/>
    </source>
</evidence>
<evidence type="ECO:0000256" key="6">
    <source>
        <dbReference type="ARBA" id="ARBA00022833"/>
    </source>
</evidence>
<feature type="compositionally biased region" description="Low complexity" evidence="8">
    <location>
        <begin position="1"/>
        <end position="22"/>
    </location>
</feature>
<reference evidence="11" key="1">
    <citation type="journal article" date="2019" name="Beilstein J. Org. Chem.">
        <title>Nanangenines: drimane sesquiterpenoids as the dominant metabolite cohort of a novel Australian fungus, Aspergillus nanangensis.</title>
        <authorList>
            <person name="Lacey H.J."/>
            <person name="Gilchrist C.L.M."/>
            <person name="Crombie A."/>
            <person name="Kalaitzis J.A."/>
            <person name="Vuong D."/>
            <person name="Rutledge P.J."/>
            <person name="Turner P."/>
            <person name="Pitt J.I."/>
            <person name="Lacey E."/>
            <person name="Chooi Y.H."/>
            <person name="Piggott A.M."/>
        </authorList>
    </citation>
    <scope>NUCLEOTIDE SEQUENCE</scope>
    <source>
        <strain evidence="11">MST-FP2251</strain>
    </source>
</reference>
<keyword evidence="12" id="KW-1185">Reference proteome</keyword>
<dbReference type="InterPro" id="IPR001841">
    <property type="entry name" value="Znf_RING"/>
</dbReference>
<evidence type="ECO:0000256" key="4">
    <source>
        <dbReference type="ARBA" id="ARBA00022771"/>
    </source>
</evidence>
<gene>
    <name evidence="11" type="ORF">FE257_011865</name>
</gene>
<dbReference type="InterPro" id="IPR013083">
    <property type="entry name" value="Znf_RING/FYVE/PHD"/>
</dbReference>
<evidence type="ECO:0000256" key="2">
    <source>
        <dbReference type="ARBA" id="ARBA00022723"/>
    </source>
</evidence>
<evidence type="ECO:0000313" key="11">
    <source>
        <dbReference type="EMBL" id="KAF9886252.1"/>
    </source>
</evidence>
<dbReference type="GO" id="GO:0016740">
    <property type="term" value="F:transferase activity"/>
    <property type="evidence" value="ECO:0007669"/>
    <property type="project" value="UniProtKB-KW"/>
</dbReference>
<name>A0AAD4CH63_ASPNN</name>
<feature type="domain" description="RING-type" evidence="9">
    <location>
        <begin position="114"/>
        <end position="172"/>
    </location>
</feature>
<accession>A0AAD4CH63</accession>
<dbReference type="CDD" id="cd20335">
    <property type="entry name" value="BRcat_RBR"/>
    <property type="match status" value="1"/>
</dbReference>
<protein>
    <recommendedName>
        <fullName evidence="13">RING-type domain-containing protein</fullName>
    </recommendedName>
</protein>
<feature type="region of interest" description="Disordered" evidence="8">
    <location>
        <begin position="1"/>
        <end position="60"/>
    </location>
</feature>
<dbReference type="InterPro" id="IPR044066">
    <property type="entry name" value="TRIAD_supradom"/>
</dbReference>
<dbReference type="SMART" id="SM00647">
    <property type="entry name" value="IBR"/>
    <property type="match status" value="1"/>
</dbReference>
<keyword evidence="3" id="KW-0677">Repeat</keyword>
<evidence type="ECO:0000313" key="12">
    <source>
        <dbReference type="Proteomes" id="UP001194746"/>
    </source>
</evidence>
<dbReference type="Gene3D" id="3.30.40.10">
    <property type="entry name" value="Zinc/RING finger domain, C3HC4 (zinc finger)"/>
    <property type="match status" value="1"/>
</dbReference>
<dbReference type="Proteomes" id="UP001194746">
    <property type="component" value="Unassembled WGS sequence"/>
</dbReference>
<reference evidence="11" key="2">
    <citation type="submission" date="2020-02" db="EMBL/GenBank/DDBJ databases">
        <authorList>
            <person name="Gilchrist C.L.M."/>
            <person name="Chooi Y.-H."/>
        </authorList>
    </citation>
    <scope>NUCLEOTIDE SEQUENCE</scope>
    <source>
        <strain evidence="11">MST-FP2251</strain>
    </source>
</reference>
<keyword evidence="6" id="KW-0862">Zinc</keyword>
<evidence type="ECO:0000256" key="5">
    <source>
        <dbReference type="ARBA" id="ARBA00022786"/>
    </source>
</evidence>
<evidence type="ECO:0000256" key="3">
    <source>
        <dbReference type="ARBA" id="ARBA00022737"/>
    </source>
</evidence>
<dbReference type="PROSITE" id="PS51873">
    <property type="entry name" value="TRIAD"/>
    <property type="match status" value="1"/>
</dbReference>
<dbReference type="PROSITE" id="PS50089">
    <property type="entry name" value="ZF_RING_2"/>
    <property type="match status" value="1"/>
</dbReference>
<comment type="caution">
    <text evidence="11">The sequence shown here is derived from an EMBL/GenBank/DDBJ whole genome shotgun (WGS) entry which is preliminary data.</text>
</comment>
<dbReference type="Pfam" id="PF01485">
    <property type="entry name" value="IBR"/>
    <property type="match status" value="1"/>
</dbReference>
<keyword evidence="5" id="KW-0833">Ubl conjugation pathway</keyword>
<dbReference type="InterPro" id="IPR002867">
    <property type="entry name" value="IBR_dom"/>
</dbReference>
<keyword evidence="4 7" id="KW-0863">Zinc-finger</keyword>
<sequence length="347" mass="38821">MNSSSSISRSPASRSTDSIPSSREFRRDRYRQRRHRNRSPPRSREGSTQDNIDRIYTTSSSLPWSDEGMSGWSDAVTASTVLSLLHKEPLMPPPGPTSESENERNVYNRRILTCAVCFGQFDNDYYPDSPITAGCNHSKMPGIHICMGCLRHSLDIQVASPDSHTLACPVCNEKLSDEDVCRWASPQTFRAYDRIRTWQILEEDAEFVRCIRPDCGYGQLHAGGLEDPIVVCGSCGTRTCFIHRDNTWHEGLTCAEYEEMAAPDIPIRDGNHQEIHVEVPRAPMLRRGWVNATPEELLSMRVIADIAKPCPSCNVATERVGYATRSGAGTVEYGGHEVIWTMTVVSL</sequence>
<dbReference type="SUPFAM" id="SSF57850">
    <property type="entry name" value="RING/U-box"/>
    <property type="match status" value="2"/>
</dbReference>
<proteinExistence type="predicted"/>
<dbReference type="EMBL" id="VCAU01000080">
    <property type="protein sequence ID" value="KAF9886252.1"/>
    <property type="molecule type" value="Genomic_DNA"/>
</dbReference>
<keyword evidence="2" id="KW-0479">Metal-binding</keyword>
<feature type="compositionally biased region" description="Basic and acidic residues" evidence="8">
    <location>
        <begin position="42"/>
        <end position="53"/>
    </location>
</feature>
<feature type="compositionally biased region" description="Basic residues" evidence="8">
    <location>
        <begin position="28"/>
        <end position="41"/>
    </location>
</feature>